<keyword evidence="3" id="KW-1185">Reference proteome</keyword>
<reference evidence="2" key="1">
    <citation type="submission" date="2020-12" db="EMBL/GenBank/DDBJ databases">
        <title>WGS assembly of Carya illinoinensis cv. Pawnee.</title>
        <authorList>
            <person name="Platts A."/>
            <person name="Shu S."/>
            <person name="Wright S."/>
            <person name="Barry K."/>
            <person name="Edger P."/>
            <person name="Pires J.C."/>
            <person name="Schmutz J."/>
        </authorList>
    </citation>
    <scope>NUCLEOTIDE SEQUENCE</scope>
    <source>
        <tissue evidence="2">Leaf</tissue>
    </source>
</reference>
<proteinExistence type="predicted"/>
<evidence type="ECO:0000256" key="1">
    <source>
        <dbReference type="SAM" id="MobiDB-lite"/>
    </source>
</evidence>
<sequence length="241" mass="26963">MEENQNGPKSVGISKKILSAFTHVFPVFRKGRRTSSRSQQVPKPPYPAPNPKTIETQNQAVPEHPKSLQGFQRLEHIEVPVEFDYSSLHSPDVRAKPATIPHFPIQNTSTKPGVISLEEKPKLKMQNTGQGDKAASEDEEKQKPIIEAPEKTLAGEGNPELDIDVRSSEYIKRARMKIIRTWSKVGGGKKVTGMDDDAQDTEKRDEGAKDLFSEYINGAKTRMIRTTPSMKSGRIVSFNRK</sequence>
<dbReference type="EMBL" id="CM031816">
    <property type="protein sequence ID" value="KAG6645150.1"/>
    <property type="molecule type" value="Genomic_DNA"/>
</dbReference>
<evidence type="ECO:0000313" key="3">
    <source>
        <dbReference type="Proteomes" id="UP000811609"/>
    </source>
</evidence>
<organism evidence="2 3">
    <name type="scientific">Carya illinoinensis</name>
    <name type="common">Pecan</name>
    <dbReference type="NCBI Taxonomy" id="32201"/>
    <lineage>
        <taxon>Eukaryota</taxon>
        <taxon>Viridiplantae</taxon>
        <taxon>Streptophyta</taxon>
        <taxon>Embryophyta</taxon>
        <taxon>Tracheophyta</taxon>
        <taxon>Spermatophyta</taxon>
        <taxon>Magnoliopsida</taxon>
        <taxon>eudicotyledons</taxon>
        <taxon>Gunneridae</taxon>
        <taxon>Pentapetalae</taxon>
        <taxon>rosids</taxon>
        <taxon>fabids</taxon>
        <taxon>Fagales</taxon>
        <taxon>Juglandaceae</taxon>
        <taxon>Carya</taxon>
    </lineage>
</organism>
<name>A0A8T1PXX8_CARIL</name>
<dbReference type="PANTHER" id="PTHR36746:SF3">
    <property type="entry name" value="DUF4005 DOMAIN-CONTAINING PROTEIN"/>
    <property type="match status" value="1"/>
</dbReference>
<dbReference type="PANTHER" id="PTHR36746">
    <property type="entry name" value="BNAC04G51760D PROTEIN"/>
    <property type="match status" value="1"/>
</dbReference>
<accession>A0A8T1PXX8</accession>
<gene>
    <name evidence="2" type="ORF">CIPAW_08G102600</name>
</gene>
<comment type="caution">
    <text evidence="2">The sequence shown here is derived from an EMBL/GenBank/DDBJ whole genome shotgun (WGS) entry which is preliminary data.</text>
</comment>
<feature type="region of interest" description="Disordered" evidence="1">
    <location>
        <begin position="28"/>
        <end position="57"/>
    </location>
</feature>
<protein>
    <submittedName>
        <fullName evidence="2">Uncharacterized protein</fullName>
    </submittedName>
</protein>
<evidence type="ECO:0000313" key="2">
    <source>
        <dbReference type="EMBL" id="KAG6645150.1"/>
    </source>
</evidence>
<feature type="compositionally biased region" description="Basic and acidic residues" evidence="1">
    <location>
        <begin position="134"/>
        <end position="150"/>
    </location>
</feature>
<dbReference type="AlphaFoldDB" id="A0A8T1PXX8"/>
<dbReference type="Proteomes" id="UP000811609">
    <property type="component" value="Chromosome 8"/>
</dbReference>
<feature type="region of interest" description="Disordered" evidence="1">
    <location>
        <begin position="97"/>
        <end position="160"/>
    </location>
</feature>